<gene>
    <name evidence="2" type="ORF">RSOLAG22IIIB_12959</name>
</gene>
<dbReference type="Proteomes" id="UP000044841">
    <property type="component" value="Unassembled WGS sequence"/>
</dbReference>
<name>A0A0K6GHM2_9AGAM</name>
<reference evidence="2 3" key="1">
    <citation type="submission" date="2015-07" db="EMBL/GenBank/DDBJ databases">
        <authorList>
            <person name="Noorani M."/>
        </authorList>
    </citation>
    <scope>NUCLEOTIDE SEQUENCE [LARGE SCALE GENOMIC DNA]</scope>
    <source>
        <strain evidence="2">BBA 69670</strain>
    </source>
</reference>
<sequence>MGNTPMTRIPCPYFVGATFSLEITPTEGGPFLAEAKVVHVYAPFTMSSVMRVALTPLRTCATFPGEVVLKVYDRRFADGIREECSIDPPTYEGEALYAEYLHSGDVAQTEDQIYELADSLPEERDHIKLGEHLAAITVKPLFRDEQTTYEALSSLQGRYIPTFYGTTRFLDEPSQAGLDTTVPGILVEFIPGTNLSRVDLTSIELNAVCSTAVDIVNLCSDLNVLNSDVRLENFIVKPNGSEIVMIDFGHCRLRREDEVDQSWKEAKDLWRSLLKVPEVARYEGAGIEGWDGNGRERKREKTRANTSESE</sequence>
<dbReference type="PANTHER" id="PTHR37171">
    <property type="entry name" value="SERINE/THREONINE-PROTEIN KINASE YRZF-RELATED"/>
    <property type="match status" value="1"/>
</dbReference>
<feature type="region of interest" description="Disordered" evidence="1">
    <location>
        <begin position="286"/>
        <end position="310"/>
    </location>
</feature>
<dbReference type="PANTHER" id="PTHR37171:SF1">
    <property type="entry name" value="SERINE_THREONINE-PROTEIN KINASE YRZF-RELATED"/>
    <property type="match status" value="1"/>
</dbReference>
<dbReference type="SUPFAM" id="SSF56112">
    <property type="entry name" value="Protein kinase-like (PK-like)"/>
    <property type="match status" value="1"/>
</dbReference>
<dbReference type="InterPro" id="IPR052396">
    <property type="entry name" value="Meiotic_Drive_Suppr_Kinase"/>
</dbReference>
<organism evidence="2 3">
    <name type="scientific">Rhizoctonia solani</name>
    <dbReference type="NCBI Taxonomy" id="456999"/>
    <lineage>
        <taxon>Eukaryota</taxon>
        <taxon>Fungi</taxon>
        <taxon>Dikarya</taxon>
        <taxon>Basidiomycota</taxon>
        <taxon>Agaricomycotina</taxon>
        <taxon>Agaricomycetes</taxon>
        <taxon>Cantharellales</taxon>
        <taxon>Ceratobasidiaceae</taxon>
        <taxon>Rhizoctonia</taxon>
    </lineage>
</organism>
<accession>A0A0K6GHM2</accession>
<protein>
    <submittedName>
        <fullName evidence="2">Pc15g00190</fullName>
    </submittedName>
</protein>
<dbReference type="EMBL" id="CYGV01001934">
    <property type="protein sequence ID" value="CUA77995.1"/>
    <property type="molecule type" value="Genomic_DNA"/>
</dbReference>
<proteinExistence type="predicted"/>
<dbReference type="InterPro" id="IPR011009">
    <property type="entry name" value="Kinase-like_dom_sf"/>
</dbReference>
<evidence type="ECO:0000313" key="2">
    <source>
        <dbReference type="EMBL" id="CUA77995.1"/>
    </source>
</evidence>
<evidence type="ECO:0000313" key="3">
    <source>
        <dbReference type="Proteomes" id="UP000044841"/>
    </source>
</evidence>
<feature type="compositionally biased region" description="Basic and acidic residues" evidence="1">
    <location>
        <begin position="293"/>
        <end position="303"/>
    </location>
</feature>
<evidence type="ECO:0000256" key="1">
    <source>
        <dbReference type="SAM" id="MobiDB-lite"/>
    </source>
</evidence>
<dbReference type="AlphaFoldDB" id="A0A0K6GHM2"/>
<keyword evidence="3" id="KW-1185">Reference proteome</keyword>